<feature type="transmembrane region" description="Helical" evidence="5">
    <location>
        <begin position="452"/>
        <end position="472"/>
    </location>
</feature>
<protein>
    <recommendedName>
        <fullName evidence="8">Major facilitator superfamily (MFS) profile domain-containing protein</fullName>
    </recommendedName>
</protein>
<keyword evidence="4 5" id="KW-0472">Membrane</keyword>
<comment type="subcellular location">
    <subcellularLocation>
        <location evidence="1">Membrane</location>
        <topology evidence="1">Multi-pass membrane protein</topology>
    </subcellularLocation>
</comment>
<feature type="transmembrane region" description="Helical" evidence="5">
    <location>
        <begin position="196"/>
        <end position="215"/>
    </location>
</feature>
<dbReference type="GO" id="GO:0022857">
    <property type="term" value="F:transmembrane transporter activity"/>
    <property type="evidence" value="ECO:0007669"/>
    <property type="project" value="InterPro"/>
</dbReference>
<dbReference type="PANTHER" id="PTHR23507:SF1">
    <property type="entry name" value="FI18259P1-RELATED"/>
    <property type="match status" value="1"/>
</dbReference>
<feature type="transmembrane region" description="Helical" evidence="5">
    <location>
        <begin position="134"/>
        <end position="151"/>
    </location>
</feature>
<evidence type="ECO:0000313" key="7">
    <source>
        <dbReference type="Proteomes" id="UP000037069"/>
    </source>
</evidence>
<reference evidence="6 7" key="1">
    <citation type="journal article" date="2015" name="Nat. Commun.">
        <title>Lucilia cuprina genome unlocks parasitic fly biology to underpin future interventions.</title>
        <authorList>
            <person name="Anstead C.A."/>
            <person name="Korhonen P.K."/>
            <person name="Young N.D."/>
            <person name="Hall R.S."/>
            <person name="Jex A.R."/>
            <person name="Murali S.C."/>
            <person name="Hughes D.S."/>
            <person name="Lee S.F."/>
            <person name="Perry T."/>
            <person name="Stroehlein A.J."/>
            <person name="Ansell B.R."/>
            <person name="Breugelmans B."/>
            <person name="Hofmann A."/>
            <person name="Qu J."/>
            <person name="Dugan S."/>
            <person name="Lee S.L."/>
            <person name="Chao H."/>
            <person name="Dinh H."/>
            <person name="Han Y."/>
            <person name="Doddapaneni H.V."/>
            <person name="Worley K.C."/>
            <person name="Muzny D.M."/>
            <person name="Ioannidis P."/>
            <person name="Waterhouse R.M."/>
            <person name="Zdobnov E.M."/>
            <person name="James P.J."/>
            <person name="Bagnall N.H."/>
            <person name="Kotze A.C."/>
            <person name="Gibbs R.A."/>
            <person name="Richards S."/>
            <person name="Batterham P."/>
            <person name="Gasser R.B."/>
        </authorList>
    </citation>
    <scope>NUCLEOTIDE SEQUENCE [LARGE SCALE GENOMIC DNA]</scope>
    <source>
        <strain evidence="6 7">LS</strain>
        <tissue evidence="6">Full body</tissue>
    </source>
</reference>
<evidence type="ECO:0008006" key="8">
    <source>
        <dbReference type="Google" id="ProtNLM"/>
    </source>
</evidence>
<keyword evidence="7" id="KW-1185">Reference proteome</keyword>
<name>A0A0L0CAT7_LUCCU</name>
<dbReference type="PANTHER" id="PTHR23507">
    <property type="entry name" value="ZGC:174356"/>
    <property type="match status" value="1"/>
</dbReference>
<dbReference type="AlphaFoldDB" id="A0A0L0CAT7"/>
<dbReference type="OMA" id="LIKRPNN"/>
<evidence type="ECO:0000313" key="6">
    <source>
        <dbReference type="EMBL" id="KNC29361.1"/>
    </source>
</evidence>
<feature type="transmembrane region" description="Helical" evidence="5">
    <location>
        <begin position="421"/>
        <end position="443"/>
    </location>
</feature>
<feature type="transmembrane region" description="Helical" evidence="5">
    <location>
        <begin position="543"/>
        <end position="567"/>
    </location>
</feature>
<evidence type="ECO:0000256" key="2">
    <source>
        <dbReference type="ARBA" id="ARBA00022692"/>
    </source>
</evidence>
<dbReference type="Gene3D" id="1.20.1250.20">
    <property type="entry name" value="MFS general substrate transporter like domains"/>
    <property type="match status" value="1"/>
</dbReference>
<dbReference type="InterPro" id="IPR036259">
    <property type="entry name" value="MFS_trans_sf"/>
</dbReference>
<dbReference type="Proteomes" id="UP000037069">
    <property type="component" value="Unassembled WGS sequence"/>
</dbReference>
<feature type="transmembrane region" description="Helical" evidence="5">
    <location>
        <begin position="36"/>
        <end position="56"/>
    </location>
</feature>
<sequence>MSAATTAMAASKNEEEKLNYFQKVWRFRRYLTIEPFFFFYLMASVFNAIAMLNFPLDKACRVNLGYSKEVCATTLDKSQYDIDCDAFNFENATEFEATMAEMFFNDTSPGFNYTVCKAEVGAQKLAANVSGKRAPIAAIFPIIVLLFAGGWSDRYNKRKACMIAPLIGESLSFLCLFISAIFFDQIPMEFGAYAEAIVPALFGGSTLCLMAIDSYMTISTPEEDRIFRFGIFAMFSTGMPFIGQPISGLLFQYLGYIMSFGMAFCFNIIALLFVIFVIKELKPSIKPNDLPNAPPPLPAHAPPRMLTQGSENLAYEVTNLEEIAHTPKNVSFEMSANGTEMVTVAPSPVIPEKKNWLLKFFDPTLVVDYVKFPLKKRSNRGRMLLGFLIMAYMFTIGPALGENDFWNRFAFKKLNWNGNDFSIYTTFISALALGGTFIGTAIFSKLLKFSDAMVGFVSAVATALSRVLFAFSKNTATFYAGGVADMFSTLRVIAIKTIGSSIVDEEELSKMFSIFSICQPLAQLIFTPIYSDIYENTVNSFPGAIFLFSEVFAVPNIIVFIICYVVVRRRKTQMKKREKLENGHSNGDVEITSL</sequence>
<evidence type="ECO:0000256" key="3">
    <source>
        <dbReference type="ARBA" id="ARBA00022989"/>
    </source>
</evidence>
<evidence type="ECO:0000256" key="1">
    <source>
        <dbReference type="ARBA" id="ARBA00004141"/>
    </source>
</evidence>
<dbReference type="EMBL" id="JRES01000672">
    <property type="protein sequence ID" value="KNC29361.1"/>
    <property type="molecule type" value="Genomic_DNA"/>
</dbReference>
<keyword evidence="2 5" id="KW-0812">Transmembrane</keyword>
<feature type="transmembrane region" description="Helical" evidence="5">
    <location>
        <begin position="511"/>
        <end position="531"/>
    </location>
</feature>
<organism evidence="6 7">
    <name type="scientific">Lucilia cuprina</name>
    <name type="common">Green bottle fly</name>
    <name type="synonym">Australian sheep blowfly</name>
    <dbReference type="NCBI Taxonomy" id="7375"/>
    <lineage>
        <taxon>Eukaryota</taxon>
        <taxon>Metazoa</taxon>
        <taxon>Ecdysozoa</taxon>
        <taxon>Arthropoda</taxon>
        <taxon>Hexapoda</taxon>
        <taxon>Insecta</taxon>
        <taxon>Pterygota</taxon>
        <taxon>Neoptera</taxon>
        <taxon>Endopterygota</taxon>
        <taxon>Diptera</taxon>
        <taxon>Brachycera</taxon>
        <taxon>Muscomorpha</taxon>
        <taxon>Oestroidea</taxon>
        <taxon>Calliphoridae</taxon>
        <taxon>Luciliinae</taxon>
        <taxon>Lucilia</taxon>
    </lineage>
</organism>
<comment type="caution">
    <text evidence="6">The sequence shown here is derived from an EMBL/GenBank/DDBJ whole genome shotgun (WGS) entry which is preliminary data.</text>
</comment>
<evidence type="ECO:0000256" key="5">
    <source>
        <dbReference type="SAM" id="Phobius"/>
    </source>
</evidence>
<keyword evidence="3 5" id="KW-1133">Transmembrane helix</keyword>
<dbReference type="SUPFAM" id="SSF103473">
    <property type="entry name" value="MFS general substrate transporter"/>
    <property type="match status" value="1"/>
</dbReference>
<feature type="transmembrane region" description="Helical" evidence="5">
    <location>
        <begin position="227"/>
        <end position="247"/>
    </location>
</feature>
<proteinExistence type="predicted"/>
<dbReference type="OrthoDB" id="3026777at2759"/>
<feature type="transmembrane region" description="Helical" evidence="5">
    <location>
        <begin position="383"/>
        <end position="401"/>
    </location>
</feature>
<gene>
    <name evidence="6" type="ORF">FF38_04485</name>
</gene>
<feature type="transmembrane region" description="Helical" evidence="5">
    <location>
        <begin position="163"/>
        <end position="184"/>
    </location>
</feature>
<accession>A0A0L0CAT7</accession>
<dbReference type="InterPro" id="IPR011701">
    <property type="entry name" value="MFS"/>
</dbReference>
<feature type="transmembrane region" description="Helical" evidence="5">
    <location>
        <begin position="253"/>
        <end position="278"/>
    </location>
</feature>
<dbReference type="GO" id="GO:0016020">
    <property type="term" value="C:membrane"/>
    <property type="evidence" value="ECO:0007669"/>
    <property type="project" value="UniProtKB-SubCell"/>
</dbReference>
<feature type="transmembrane region" description="Helical" evidence="5">
    <location>
        <begin position="478"/>
        <end position="499"/>
    </location>
</feature>
<evidence type="ECO:0000256" key="4">
    <source>
        <dbReference type="ARBA" id="ARBA00023136"/>
    </source>
</evidence>
<dbReference type="Pfam" id="PF07690">
    <property type="entry name" value="MFS_1"/>
    <property type="match status" value="1"/>
</dbReference>